<gene>
    <name evidence="1" type="ORF">DERYTH_LOCUS27791</name>
</gene>
<feature type="non-terminal residue" evidence="1">
    <location>
        <position position="1"/>
    </location>
</feature>
<protein>
    <submittedName>
        <fullName evidence="1">23953_t:CDS:1</fullName>
    </submittedName>
</protein>
<dbReference type="EMBL" id="CAJVPY010065571">
    <property type="protein sequence ID" value="CAG8824890.1"/>
    <property type="molecule type" value="Genomic_DNA"/>
</dbReference>
<proteinExistence type="predicted"/>
<dbReference type="AlphaFoldDB" id="A0A9N9KH27"/>
<evidence type="ECO:0000313" key="1">
    <source>
        <dbReference type="EMBL" id="CAG8824890.1"/>
    </source>
</evidence>
<organism evidence="1 2">
    <name type="scientific">Dentiscutata erythropus</name>
    <dbReference type="NCBI Taxonomy" id="1348616"/>
    <lineage>
        <taxon>Eukaryota</taxon>
        <taxon>Fungi</taxon>
        <taxon>Fungi incertae sedis</taxon>
        <taxon>Mucoromycota</taxon>
        <taxon>Glomeromycotina</taxon>
        <taxon>Glomeromycetes</taxon>
        <taxon>Diversisporales</taxon>
        <taxon>Gigasporaceae</taxon>
        <taxon>Dentiscutata</taxon>
    </lineage>
</organism>
<accession>A0A9N9KH27</accession>
<feature type="non-terminal residue" evidence="1">
    <location>
        <position position="49"/>
    </location>
</feature>
<comment type="caution">
    <text evidence="1">The sequence shown here is derived from an EMBL/GenBank/DDBJ whole genome shotgun (WGS) entry which is preliminary data.</text>
</comment>
<sequence>SRIQLSGPKPLETTLTQEKLSEIRLKNKRKRTIVENESFDKESATEILQ</sequence>
<reference evidence="1" key="1">
    <citation type="submission" date="2021-06" db="EMBL/GenBank/DDBJ databases">
        <authorList>
            <person name="Kallberg Y."/>
            <person name="Tangrot J."/>
            <person name="Rosling A."/>
        </authorList>
    </citation>
    <scope>NUCLEOTIDE SEQUENCE</scope>
    <source>
        <strain evidence="1">MA453B</strain>
    </source>
</reference>
<dbReference type="Proteomes" id="UP000789405">
    <property type="component" value="Unassembled WGS sequence"/>
</dbReference>
<evidence type="ECO:0000313" key="2">
    <source>
        <dbReference type="Proteomes" id="UP000789405"/>
    </source>
</evidence>
<keyword evidence="2" id="KW-1185">Reference proteome</keyword>
<name>A0A9N9KH27_9GLOM</name>